<dbReference type="Pfam" id="PF01266">
    <property type="entry name" value="DAO"/>
    <property type="match status" value="1"/>
</dbReference>
<gene>
    <name evidence="10" type="ORF">M427DRAFT_51362</name>
</gene>
<dbReference type="AlphaFoldDB" id="A0A139AWF9"/>
<comment type="similarity">
    <text evidence="6">Belongs to the L2HGDH family.</text>
</comment>
<dbReference type="EMBL" id="KQ965733">
    <property type="protein sequence ID" value="KXS21076.1"/>
    <property type="molecule type" value="Genomic_DNA"/>
</dbReference>
<evidence type="ECO:0000256" key="5">
    <source>
        <dbReference type="ARBA" id="ARBA00036066"/>
    </source>
</evidence>
<evidence type="ECO:0000313" key="10">
    <source>
        <dbReference type="EMBL" id="KXS21076.1"/>
    </source>
</evidence>
<proteinExistence type="inferred from homology"/>
<organism evidence="10 11">
    <name type="scientific">Gonapodya prolifera (strain JEL478)</name>
    <name type="common">Monoblepharis prolifera</name>
    <dbReference type="NCBI Taxonomy" id="1344416"/>
    <lineage>
        <taxon>Eukaryota</taxon>
        <taxon>Fungi</taxon>
        <taxon>Fungi incertae sedis</taxon>
        <taxon>Chytridiomycota</taxon>
        <taxon>Chytridiomycota incertae sedis</taxon>
        <taxon>Monoblepharidomycetes</taxon>
        <taxon>Monoblepharidales</taxon>
        <taxon>Gonapodyaceae</taxon>
        <taxon>Gonapodya</taxon>
    </lineage>
</organism>
<reference evidence="10 11" key="1">
    <citation type="journal article" date="2015" name="Genome Biol. Evol.">
        <title>Phylogenomic analyses indicate that early fungi evolved digesting cell walls of algal ancestors of land plants.</title>
        <authorList>
            <person name="Chang Y."/>
            <person name="Wang S."/>
            <person name="Sekimoto S."/>
            <person name="Aerts A.L."/>
            <person name="Choi C."/>
            <person name="Clum A."/>
            <person name="LaButti K.M."/>
            <person name="Lindquist E.A."/>
            <person name="Yee Ngan C."/>
            <person name="Ohm R.A."/>
            <person name="Salamov A.A."/>
            <person name="Grigoriev I.V."/>
            <person name="Spatafora J.W."/>
            <person name="Berbee M.L."/>
        </authorList>
    </citation>
    <scope>NUCLEOTIDE SEQUENCE [LARGE SCALE GENOMIC DNA]</scope>
    <source>
        <strain evidence="10 11">JEL478</strain>
    </source>
</reference>
<name>A0A139AWF9_GONPJ</name>
<dbReference type="STRING" id="1344416.A0A139AWF9"/>
<dbReference type="OMA" id="GVHFTRM"/>
<dbReference type="EC" id="1.1.99.2" evidence="7"/>
<dbReference type="PANTHER" id="PTHR43104:SF4">
    <property type="entry name" value="L-2-HYDROXYGLUTARATE DEHYDROGENASE, MITOCHONDRIAL"/>
    <property type="match status" value="1"/>
</dbReference>
<evidence type="ECO:0000256" key="4">
    <source>
        <dbReference type="ARBA" id="ARBA00023002"/>
    </source>
</evidence>
<evidence type="ECO:0000256" key="6">
    <source>
        <dbReference type="ARBA" id="ARBA00037941"/>
    </source>
</evidence>
<dbReference type="GO" id="GO:0047545">
    <property type="term" value="F:(S)-2-hydroxyglutarate dehydrogenase activity"/>
    <property type="evidence" value="ECO:0007669"/>
    <property type="project" value="UniProtKB-EC"/>
</dbReference>
<evidence type="ECO:0000256" key="8">
    <source>
        <dbReference type="ARBA" id="ARBA00041137"/>
    </source>
</evidence>
<dbReference type="PANTHER" id="PTHR43104">
    <property type="entry name" value="L-2-HYDROXYGLUTARATE DEHYDROGENASE, MITOCHONDRIAL"/>
    <property type="match status" value="1"/>
</dbReference>
<evidence type="ECO:0000313" key="11">
    <source>
        <dbReference type="Proteomes" id="UP000070544"/>
    </source>
</evidence>
<feature type="domain" description="FAD dependent oxidoreductase" evidence="9">
    <location>
        <begin position="57"/>
        <end position="408"/>
    </location>
</feature>
<comment type="catalytic activity">
    <reaction evidence="5">
        <text>(S)-2-hydroxyglutarate + A = 2-oxoglutarate + AH2</text>
        <dbReference type="Rhea" id="RHEA:21252"/>
        <dbReference type="ChEBI" id="CHEBI:13193"/>
        <dbReference type="ChEBI" id="CHEBI:16782"/>
        <dbReference type="ChEBI" id="CHEBI:16810"/>
        <dbReference type="ChEBI" id="CHEBI:17499"/>
        <dbReference type="EC" id="1.1.99.2"/>
    </reaction>
</comment>
<dbReference type="Proteomes" id="UP000070544">
    <property type="component" value="Unassembled WGS sequence"/>
</dbReference>
<accession>A0A139AWF9</accession>
<comment type="cofactor">
    <cofactor evidence="1">
        <name>FAD</name>
        <dbReference type="ChEBI" id="CHEBI:57692"/>
    </cofactor>
</comment>
<dbReference type="Gene3D" id="3.50.50.60">
    <property type="entry name" value="FAD/NAD(P)-binding domain"/>
    <property type="match status" value="1"/>
</dbReference>
<dbReference type="SUPFAM" id="SSF51905">
    <property type="entry name" value="FAD/NAD(P)-binding domain"/>
    <property type="match status" value="1"/>
</dbReference>
<evidence type="ECO:0000256" key="2">
    <source>
        <dbReference type="ARBA" id="ARBA00022630"/>
    </source>
</evidence>
<keyword evidence="3" id="KW-0274">FAD</keyword>
<dbReference type="InterPro" id="IPR006076">
    <property type="entry name" value="FAD-dep_OxRdtase"/>
</dbReference>
<sequence>MLSVLSQSLSLHSTGTAHCIHRIARRIDRPLWTISCRHAATTAVPWPDRARPDYEVDHLVIGAGVVGLAVAERLTRTVNTTTLVLERHSLTGSESSARNSEVIHAGIYYPPESLKTRLCIRGREMMYDVCARHNIPHRKCGKWIVAQDEAELAALGAIHDRGTSLGVPLRFLSLSEREEKEPLVRAAAGALESPESGIVDSHALMQFLISRIEGGNAGEGSIALASEVVAMEKDAASCAYDIAVRTVEPDTQGDQITVIRSPVVVNAAGLYSDHIAGLLLGESRASELGYKIHPFKGHYYALSGRAPASRLVYPTPLANLQGLGVHLTLDMAGRCKLGPDSVPVGSKTDYSIVRPGEDGAEEERNRRRAFWESVKKYLPRVREEDIYPDYTGIRPKLSAPGAPFRDFVISHETNLGFSGFVNLVGELRRLRCELWFLVPHSQKLRYRKSRFNQLNGNR</sequence>
<evidence type="ECO:0000256" key="7">
    <source>
        <dbReference type="ARBA" id="ARBA00038878"/>
    </source>
</evidence>
<dbReference type="InterPro" id="IPR036188">
    <property type="entry name" value="FAD/NAD-bd_sf"/>
</dbReference>
<keyword evidence="11" id="KW-1185">Reference proteome</keyword>
<evidence type="ECO:0000256" key="3">
    <source>
        <dbReference type="ARBA" id="ARBA00022827"/>
    </source>
</evidence>
<evidence type="ECO:0000259" key="9">
    <source>
        <dbReference type="Pfam" id="PF01266"/>
    </source>
</evidence>
<keyword evidence="4" id="KW-0560">Oxidoreductase</keyword>
<evidence type="ECO:0000256" key="1">
    <source>
        <dbReference type="ARBA" id="ARBA00001974"/>
    </source>
</evidence>
<dbReference type="Gene3D" id="3.30.9.10">
    <property type="entry name" value="D-Amino Acid Oxidase, subunit A, domain 2"/>
    <property type="match status" value="1"/>
</dbReference>
<protein>
    <recommendedName>
        <fullName evidence="8">L-2-hydroxyglutarate dehydrogenase, mitochondrial</fullName>
        <ecNumber evidence="7">1.1.99.2</ecNumber>
    </recommendedName>
</protein>
<dbReference type="OrthoDB" id="498204at2759"/>
<keyword evidence="2" id="KW-0285">Flavoprotein</keyword>